<evidence type="ECO:0000259" key="2">
    <source>
        <dbReference type="Pfam" id="PF03435"/>
    </source>
</evidence>
<keyword evidence="1" id="KW-0560">Oxidoreductase</keyword>
<dbReference type="SUPFAM" id="SSF51735">
    <property type="entry name" value="NAD(P)-binding Rossmann-fold domains"/>
    <property type="match status" value="1"/>
</dbReference>
<dbReference type="Proteomes" id="UP001229955">
    <property type="component" value="Chromosome"/>
</dbReference>
<feature type="domain" description="Saccharopine dehydrogenase NADP binding" evidence="2">
    <location>
        <begin position="2"/>
        <end position="123"/>
    </location>
</feature>
<dbReference type="AlphaFoldDB" id="A0AA49JSV8"/>
<dbReference type="InterPro" id="IPR051168">
    <property type="entry name" value="AASS"/>
</dbReference>
<reference evidence="4" key="1">
    <citation type="submission" date="2023-07" db="EMBL/GenBank/DDBJ databases">
        <authorList>
            <person name="Haufschild T."/>
            <person name="Kallscheuer N."/>
            <person name="Hammer J."/>
            <person name="Kohn T."/>
            <person name="Kabuu M."/>
            <person name="Jogler M."/>
            <person name="Wohfarth N."/>
            <person name="Heuer A."/>
            <person name="Rohde M."/>
            <person name="van Teeseling M.C.F."/>
            <person name="Jogler C."/>
        </authorList>
    </citation>
    <scope>NUCLEOTIDE SEQUENCE</scope>
    <source>
        <strain evidence="4">Strain 138</strain>
        <strain evidence="5">Strain 318</strain>
    </source>
</reference>
<sequence>MLVLGAGLQGSACAYDLLQNDAITEVRLADKSVDHLPKFLQPYVGGERLKLITLDVKDAAAVAQAMAGVKAVMCALPYYFNKPMTEAAIAAGAHFCDLGGNTEIVQDQKTLDAAAKAKGVTVVPDCGLAPGMVNILAQLGIDRLDETQSVRIYVGGLPQDPQGPLKYQIVYSIEGVLDYYTTLSWIVRDKKRVQVTALSEIEPVHFESPVGELEAFHTAGGLSTMAHRYEGKIPEMEYKTLRYPGHAKIMEAIRELGLIDLAPVDVKGQQVSPRDVAIAQMHPRLFKKDSPDLVALRVVVKGTTGGRPQTHTFELVDRYDAKHGISAMMRTTGYSLSITGQLQAMGKVQPNGVHTPDECMPGDAYVTELGKRGILIRQTVS</sequence>
<dbReference type="Gene3D" id="3.30.360.10">
    <property type="entry name" value="Dihydrodipicolinate Reductase, domain 2"/>
    <property type="match status" value="1"/>
</dbReference>
<dbReference type="EMBL" id="CP130613">
    <property type="protein sequence ID" value="WKW13953.1"/>
    <property type="molecule type" value="Genomic_DNA"/>
</dbReference>
<evidence type="ECO:0000313" key="4">
    <source>
        <dbReference type="EMBL" id="WKW11043.1"/>
    </source>
</evidence>
<dbReference type="InterPro" id="IPR032095">
    <property type="entry name" value="Sacchrp_dh-like_C"/>
</dbReference>
<name>A0AA49JSV8_9BACT</name>
<protein>
    <submittedName>
        <fullName evidence="4">Saccharopine dehydrogenase NADP-binding domain-containing protein</fullName>
    </submittedName>
</protein>
<evidence type="ECO:0000313" key="6">
    <source>
        <dbReference type="Proteomes" id="UP001229955"/>
    </source>
</evidence>
<dbReference type="Pfam" id="PF16653">
    <property type="entry name" value="Sacchrp_dh_C"/>
    <property type="match status" value="1"/>
</dbReference>
<organism evidence="4">
    <name type="scientific">Pseudogemmatithrix spongiicola</name>
    <dbReference type="NCBI Taxonomy" id="3062599"/>
    <lineage>
        <taxon>Bacteria</taxon>
        <taxon>Pseudomonadati</taxon>
        <taxon>Gemmatimonadota</taxon>
        <taxon>Gemmatimonadia</taxon>
        <taxon>Gemmatimonadales</taxon>
        <taxon>Gemmatimonadaceae</taxon>
        <taxon>Pseudogemmatithrix</taxon>
    </lineage>
</organism>
<dbReference type="GO" id="GO:0016491">
    <property type="term" value="F:oxidoreductase activity"/>
    <property type="evidence" value="ECO:0007669"/>
    <property type="project" value="UniProtKB-KW"/>
</dbReference>
<dbReference type="PANTHER" id="PTHR11133">
    <property type="entry name" value="SACCHAROPINE DEHYDROGENASE"/>
    <property type="match status" value="1"/>
</dbReference>
<evidence type="ECO:0000256" key="1">
    <source>
        <dbReference type="ARBA" id="ARBA00023002"/>
    </source>
</evidence>
<dbReference type="PANTHER" id="PTHR11133:SF22">
    <property type="entry name" value="ALPHA-AMINOADIPIC SEMIALDEHYDE SYNTHASE, MITOCHONDRIAL"/>
    <property type="match status" value="1"/>
</dbReference>
<accession>A0AA49JSV8</accession>
<dbReference type="SUPFAM" id="SSF55347">
    <property type="entry name" value="Glyceraldehyde-3-phosphate dehydrogenase-like, C-terminal domain"/>
    <property type="match status" value="1"/>
</dbReference>
<dbReference type="Gene3D" id="3.40.50.720">
    <property type="entry name" value="NAD(P)-binding Rossmann-like Domain"/>
    <property type="match status" value="1"/>
</dbReference>
<accession>A0AA49JYI7</accession>
<dbReference type="InterPro" id="IPR036291">
    <property type="entry name" value="NAD(P)-bd_dom_sf"/>
</dbReference>
<gene>
    <name evidence="4" type="ORF">Strain138_000277</name>
    <name evidence="5" type="ORF">Strain318_000277</name>
</gene>
<dbReference type="InterPro" id="IPR005097">
    <property type="entry name" value="Sacchrp_dh_NADP-bd"/>
</dbReference>
<dbReference type="RefSeq" id="WP_367886748.1">
    <property type="nucleotide sequence ID" value="NZ_CP130612.1"/>
</dbReference>
<proteinExistence type="predicted"/>
<keyword evidence="6" id="KW-1185">Reference proteome</keyword>
<dbReference type="Pfam" id="PF03435">
    <property type="entry name" value="Sacchrp_dh_NADP"/>
    <property type="match status" value="1"/>
</dbReference>
<evidence type="ECO:0000259" key="3">
    <source>
        <dbReference type="Pfam" id="PF16653"/>
    </source>
</evidence>
<feature type="domain" description="Saccharopine dehydrogenase-like C-terminal" evidence="3">
    <location>
        <begin position="127"/>
        <end position="374"/>
    </location>
</feature>
<dbReference type="KEGG" id="pspc:Strain318_000277"/>
<evidence type="ECO:0000313" key="5">
    <source>
        <dbReference type="EMBL" id="WKW13953.1"/>
    </source>
</evidence>
<dbReference type="EMBL" id="CP130612">
    <property type="protein sequence ID" value="WKW11043.1"/>
    <property type="molecule type" value="Genomic_DNA"/>
</dbReference>